<evidence type="ECO:0000313" key="2">
    <source>
        <dbReference type="Proteomes" id="UP000887574"/>
    </source>
</evidence>
<accession>A0A915DKW0</accession>
<feature type="region of interest" description="Disordered" evidence="1">
    <location>
        <begin position="1"/>
        <end position="24"/>
    </location>
</feature>
<organism evidence="2 3">
    <name type="scientific">Ditylenchus dipsaci</name>
    <dbReference type="NCBI Taxonomy" id="166011"/>
    <lineage>
        <taxon>Eukaryota</taxon>
        <taxon>Metazoa</taxon>
        <taxon>Ecdysozoa</taxon>
        <taxon>Nematoda</taxon>
        <taxon>Chromadorea</taxon>
        <taxon>Rhabditida</taxon>
        <taxon>Tylenchina</taxon>
        <taxon>Tylenchomorpha</taxon>
        <taxon>Sphaerularioidea</taxon>
        <taxon>Anguinidae</taxon>
        <taxon>Anguininae</taxon>
        <taxon>Ditylenchus</taxon>
    </lineage>
</organism>
<evidence type="ECO:0000313" key="3">
    <source>
        <dbReference type="WBParaSite" id="jg20603"/>
    </source>
</evidence>
<dbReference type="Proteomes" id="UP000887574">
    <property type="component" value="Unplaced"/>
</dbReference>
<proteinExistence type="predicted"/>
<name>A0A915DKW0_9BILA</name>
<evidence type="ECO:0000256" key="1">
    <source>
        <dbReference type="SAM" id="MobiDB-lite"/>
    </source>
</evidence>
<dbReference type="WBParaSite" id="jg20603">
    <property type="protein sequence ID" value="jg20603"/>
    <property type="gene ID" value="jg20603"/>
</dbReference>
<protein>
    <submittedName>
        <fullName evidence="3">Uncharacterized protein</fullName>
    </submittedName>
</protein>
<feature type="compositionally biased region" description="Acidic residues" evidence="1">
    <location>
        <begin position="1"/>
        <end position="16"/>
    </location>
</feature>
<sequence>NNDSDSDTDSDNDSDITDMSLHKKKPCVNLPSMMTCSFDRKLTSPSTGSVQAK</sequence>
<keyword evidence="2" id="KW-1185">Reference proteome</keyword>
<reference evidence="3" key="1">
    <citation type="submission" date="2022-11" db="UniProtKB">
        <authorList>
            <consortium name="WormBaseParasite"/>
        </authorList>
    </citation>
    <scope>IDENTIFICATION</scope>
</reference>
<dbReference type="AlphaFoldDB" id="A0A915DKW0"/>